<dbReference type="STRING" id="29172.A0A0D8XU27"/>
<evidence type="ECO:0000313" key="3">
    <source>
        <dbReference type="Proteomes" id="UP000053766"/>
    </source>
</evidence>
<feature type="compositionally biased region" description="Polar residues" evidence="1">
    <location>
        <begin position="197"/>
        <end position="208"/>
    </location>
</feature>
<evidence type="ECO:0000256" key="1">
    <source>
        <dbReference type="SAM" id="MobiDB-lite"/>
    </source>
</evidence>
<dbReference type="EMBL" id="KN716279">
    <property type="protein sequence ID" value="KJH48133.1"/>
    <property type="molecule type" value="Genomic_DNA"/>
</dbReference>
<keyword evidence="3" id="KW-1185">Reference proteome</keyword>
<reference evidence="2 3" key="1">
    <citation type="submission" date="2013-11" db="EMBL/GenBank/DDBJ databases">
        <title>Draft genome of the bovine lungworm Dictyocaulus viviparus.</title>
        <authorList>
            <person name="Mitreva M."/>
        </authorList>
    </citation>
    <scope>NUCLEOTIDE SEQUENCE [LARGE SCALE GENOMIC DNA]</scope>
    <source>
        <strain evidence="2 3">HannoverDv2000</strain>
    </source>
</reference>
<accession>A0A0D8XU27</accession>
<sequence length="234" mass="26109">MNSTQSRVVSGNKYESKSRPTAQELTDSFNEFSMNKETNSRKDTTPAQVKTYENKGQSQSSKILLEPRSNAPARNTSIDTKSQPGGIIKPLFLYYCDPYLFTLPLHRYQYPRDMLETVPAAARRADGLRGWNQEFNSNYRPEGKADTPRESPARGVPVVPTSNAWARGPPTSVTSMHNTQHATPTSVSPSHAVETSAPDSMPSSTNDQVSNVRINSYFLYKGDQRYAAHMYTCC</sequence>
<feature type="region of interest" description="Disordered" evidence="1">
    <location>
        <begin position="134"/>
        <end position="208"/>
    </location>
</feature>
<feature type="compositionally biased region" description="Polar residues" evidence="1">
    <location>
        <begin position="19"/>
        <end position="37"/>
    </location>
</feature>
<dbReference type="OrthoDB" id="2275718at2759"/>
<name>A0A0D8XU27_DICVI</name>
<feature type="compositionally biased region" description="Basic and acidic residues" evidence="1">
    <location>
        <begin position="141"/>
        <end position="152"/>
    </location>
</feature>
<dbReference type="Proteomes" id="UP000053766">
    <property type="component" value="Unassembled WGS sequence"/>
</dbReference>
<feature type="region of interest" description="Disordered" evidence="1">
    <location>
        <begin position="1"/>
        <end position="82"/>
    </location>
</feature>
<proteinExistence type="predicted"/>
<dbReference type="AlphaFoldDB" id="A0A0D8XU27"/>
<reference evidence="3" key="2">
    <citation type="journal article" date="2016" name="Sci. Rep.">
        <title>Dictyocaulus viviparus genome, variome and transcriptome elucidate lungworm biology and support future intervention.</title>
        <authorList>
            <person name="McNulty S.N."/>
            <person name="Strube C."/>
            <person name="Rosa B.A."/>
            <person name="Martin J.C."/>
            <person name="Tyagi R."/>
            <person name="Choi Y.J."/>
            <person name="Wang Q."/>
            <person name="Hallsworth Pepin K."/>
            <person name="Zhang X."/>
            <person name="Ozersky P."/>
            <person name="Wilson R.K."/>
            <person name="Sternberg P.W."/>
            <person name="Gasser R.B."/>
            <person name="Mitreva M."/>
        </authorList>
    </citation>
    <scope>NUCLEOTIDE SEQUENCE [LARGE SCALE GENOMIC DNA]</scope>
    <source>
        <strain evidence="3">HannoverDv2000</strain>
    </source>
</reference>
<gene>
    <name evidence="2" type="ORF">DICVIV_05787</name>
</gene>
<protein>
    <submittedName>
        <fullName evidence="2">Uncharacterized protein</fullName>
    </submittedName>
</protein>
<feature type="compositionally biased region" description="Polar residues" evidence="1">
    <location>
        <begin position="171"/>
        <end position="189"/>
    </location>
</feature>
<organism evidence="2 3">
    <name type="scientific">Dictyocaulus viviparus</name>
    <name type="common">Bovine lungworm</name>
    <dbReference type="NCBI Taxonomy" id="29172"/>
    <lineage>
        <taxon>Eukaryota</taxon>
        <taxon>Metazoa</taxon>
        <taxon>Ecdysozoa</taxon>
        <taxon>Nematoda</taxon>
        <taxon>Chromadorea</taxon>
        <taxon>Rhabditida</taxon>
        <taxon>Rhabditina</taxon>
        <taxon>Rhabditomorpha</taxon>
        <taxon>Strongyloidea</taxon>
        <taxon>Metastrongylidae</taxon>
        <taxon>Dictyocaulus</taxon>
    </lineage>
</organism>
<feature type="compositionally biased region" description="Polar residues" evidence="1">
    <location>
        <begin position="72"/>
        <end position="82"/>
    </location>
</feature>
<evidence type="ECO:0000313" key="2">
    <source>
        <dbReference type="EMBL" id="KJH48133.1"/>
    </source>
</evidence>